<reference evidence="1 2" key="1">
    <citation type="journal article" date="2015" name="Genome Announc.">
        <title>Draft Genome Sequence of Cyanobacterium Hassallia byssoidea Strain VB512170, Isolated from Monuments in India.</title>
        <authorList>
            <person name="Singh D."/>
            <person name="Chandrababunaidu M.M."/>
            <person name="Panda A."/>
            <person name="Sen D."/>
            <person name="Bhattacharyya S."/>
            <person name="Adhikary S.P."/>
            <person name="Tripathy S."/>
        </authorList>
    </citation>
    <scope>NUCLEOTIDE SEQUENCE [LARGE SCALE GENOMIC DNA]</scope>
    <source>
        <strain evidence="1 2">VB512170</strain>
    </source>
</reference>
<evidence type="ECO:0000313" key="1">
    <source>
        <dbReference type="EMBL" id="NEU74385.1"/>
    </source>
</evidence>
<dbReference type="RefSeq" id="WP_039747489.1">
    <property type="nucleotide sequence ID" value="NZ_JTCM02000040.1"/>
</dbReference>
<organism evidence="1 2">
    <name type="scientific">Hassallia byssoidea VB512170</name>
    <dbReference type="NCBI Taxonomy" id="1304833"/>
    <lineage>
        <taxon>Bacteria</taxon>
        <taxon>Bacillati</taxon>
        <taxon>Cyanobacteriota</taxon>
        <taxon>Cyanophyceae</taxon>
        <taxon>Nostocales</taxon>
        <taxon>Tolypothrichaceae</taxon>
        <taxon>Hassallia</taxon>
    </lineage>
</organism>
<sequence length="100" mass="11618">MNKPFSSKASETDWERIDAMQDKDIDFYDIPEVTEEQMKRAVLRVGGKPVEPGQRRVDLLLDAFIVEYFEANAGEQGYQALINQALAEYIHNRDLENRLR</sequence>
<evidence type="ECO:0000313" key="2">
    <source>
        <dbReference type="Proteomes" id="UP000031549"/>
    </source>
</evidence>
<dbReference type="AlphaFoldDB" id="A0A846HAK1"/>
<dbReference type="EMBL" id="JTCM02000040">
    <property type="protein sequence ID" value="NEU74385.1"/>
    <property type="molecule type" value="Genomic_DNA"/>
</dbReference>
<proteinExistence type="predicted"/>
<accession>A0A846HAK1</accession>
<dbReference type="Proteomes" id="UP000031549">
    <property type="component" value="Unassembled WGS sequence"/>
</dbReference>
<gene>
    <name evidence="1" type="ORF">PI95_017915</name>
</gene>
<protein>
    <submittedName>
        <fullName evidence="1">BrnA antitoxin family protein</fullName>
    </submittedName>
</protein>
<dbReference type="Pfam" id="PF14384">
    <property type="entry name" value="BrnA_antitoxin"/>
    <property type="match status" value="1"/>
</dbReference>
<keyword evidence="2" id="KW-1185">Reference proteome</keyword>
<name>A0A846HAK1_9CYAN</name>
<comment type="caution">
    <text evidence="1">The sequence shown here is derived from an EMBL/GenBank/DDBJ whole genome shotgun (WGS) entry which is preliminary data.</text>
</comment>
<dbReference type="InterPro" id="IPR025528">
    <property type="entry name" value="BrnA_antitoxin"/>
</dbReference>